<dbReference type="InterPro" id="IPR057670">
    <property type="entry name" value="SH3_retrovirus"/>
</dbReference>
<dbReference type="InterPro" id="IPR054722">
    <property type="entry name" value="PolX-like_BBD"/>
</dbReference>
<feature type="compositionally biased region" description="Basic residues" evidence="2">
    <location>
        <begin position="657"/>
        <end position="666"/>
    </location>
</feature>
<feature type="coiled-coil region" evidence="1">
    <location>
        <begin position="909"/>
        <end position="936"/>
    </location>
</feature>
<feature type="domain" description="Reverse transcriptase Ty1/copia-type" evidence="3">
    <location>
        <begin position="1530"/>
        <end position="1646"/>
    </location>
</feature>
<dbReference type="Pfam" id="PF25597">
    <property type="entry name" value="SH3_retrovirus"/>
    <property type="match status" value="1"/>
</dbReference>
<comment type="caution">
    <text evidence="6">The sequence shown here is derived from an EMBL/GenBank/DDBJ whole genome shotgun (WGS) entry which is preliminary data.</text>
</comment>
<dbReference type="EMBL" id="BKCJ010004298">
    <property type="protein sequence ID" value="GEU60198.1"/>
    <property type="molecule type" value="Genomic_DNA"/>
</dbReference>
<dbReference type="InterPro" id="IPR013103">
    <property type="entry name" value="RVT_2"/>
</dbReference>
<feature type="compositionally biased region" description="Basic and acidic residues" evidence="2">
    <location>
        <begin position="1313"/>
        <end position="1327"/>
    </location>
</feature>
<feature type="region of interest" description="Disordered" evidence="2">
    <location>
        <begin position="1992"/>
        <end position="2019"/>
    </location>
</feature>
<feature type="region of interest" description="Disordered" evidence="2">
    <location>
        <begin position="285"/>
        <end position="326"/>
    </location>
</feature>
<evidence type="ECO:0000259" key="3">
    <source>
        <dbReference type="Pfam" id="PF07727"/>
    </source>
</evidence>
<dbReference type="Pfam" id="PF07727">
    <property type="entry name" value="RVT_2"/>
    <property type="match status" value="1"/>
</dbReference>
<proteinExistence type="predicted"/>
<dbReference type="Pfam" id="PF22936">
    <property type="entry name" value="Pol_BBD"/>
    <property type="match status" value="1"/>
</dbReference>
<name>A0A6L2LEX5_TANCI</name>
<feature type="region of interest" description="Disordered" evidence="2">
    <location>
        <begin position="1305"/>
        <end position="1327"/>
    </location>
</feature>
<dbReference type="CDD" id="cd09272">
    <property type="entry name" value="RNase_HI_RT_Ty1"/>
    <property type="match status" value="1"/>
</dbReference>
<feature type="compositionally biased region" description="Basic and acidic residues" evidence="2">
    <location>
        <begin position="295"/>
        <end position="326"/>
    </location>
</feature>
<gene>
    <name evidence="6" type="ORF">Tci_032176</name>
</gene>
<evidence type="ECO:0000256" key="2">
    <source>
        <dbReference type="SAM" id="MobiDB-lite"/>
    </source>
</evidence>
<dbReference type="Pfam" id="PF14223">
    <property type="entry name" value="Retrotran_gag_2"/>
    <property type="match status" value="1"/>
</dbReference>
<feature type="domain" description="Retrovirus-related Pol polyprotein from transposon TNT 1-94-like beta-barrel" evidence="4">
    <location>
        <begin position="1144"/>
        <end position="1214"/>
    </location>
</feature>
<reference evidence="6" key="1">
    <citation type="journal article" date="2019" name="Sci. Rep.">
        <title>Draft genome of Tanacetum cinerariifolium, the natural source of mosquito coil.</title>
        <authorList>
            <person name="Yamashiro T."/>
            <person name="Shiraishi A."/>
            <person name="Satake H."/>
            <person name="Nakayama K."/>
        </authorList>
    </citation>
    <scope>NUCLEOTIDE SEQUENCE</scope>
</reference>
<protein>
    <submittedName>
        <fullName evidence="6">Uncharacterized protein</fullName>
    </submittedName>
</protein>
<dbReference type="PANTHER" id="PTHR11439:SF495">
    <property type="entry name" value="REVERSE TRANSCRIPTASE, RNA-DEPENDENT DNA POLYMERASE-RELATED"/>
    <property type="match status" value="1"/>
</dbReference>
<feature type="domain" description="Retroviral polymerase SH3-like" evidence="5">
    <location>
        <begin position="209"/>
        <end position="255"/>
    </location>
</feature>
<sequence length="2019" mass="229077">MDLRWQMALLTMRARRGPRNQDNKYKESLRRSVPVETSIALVSFDGLGGYDWSDEVEEGPNYALMAFLSLSSDSKIVDNYKKGLGYENYNAVLPPYTRNFMPPTPDLSFTGLDEFVNKPIVEYYKAKSSEEEPNVVRKNDDALIIKEWVSDNEEEDGNPQMNLQDQRVIDSGCSRYMTGNMSYLIDYEEIDGGYVAFGRNPKGWKSTGKDHLGKFDGKADEGFFVGYSLYSKAFRVFNSRTRIVEENLHIRFSKTIPNVVGSGLDWLFDIDVLTRKMNYEPIVAGTQSNGFADPKSSHDDGSKPLSDDGKKVDEDPRKENECNDQEKEINVNNTNKVNTVSSTVNATGINEDNELPFDPNMPALEDVSIFNFLSDDEDDGTMADMNNLDTIIQVSHIPTIRIHKDHPLDQVIRDFQSTTHTRKMSKNLKEHGFKKDGKFISQDKYVAKILKKFRFTDVKTASTPIETQNPLLKDEDGKDVDVHMYRSMIGSLMYLTSSKPNIMFAVCACARYQVNPKVSHLHAMKRIFRDLQLADEEGIDCLPNSTIFEQLPLMGPKTTAWNEFSSTMASAIIYLATNQKFNFSKWIFDSMIRNLDNVFGKFLMYPRIGRGFSSRVTPLFQKMVIQNQSELGEGSAMPTDPHHTPMILQPSSSQTQKKQKPRKPKRKDTQKMRIEQYFLMADYSLWEVILNGDSPTPTRVINSVVQDVPPTTTKQRLAKKNELKARGTLLMALPDKHKLKFNIHKDAKCLMEAIEKRFGGNKETKKVQKTLLEQQYENFTGSSSKSLDQIHDRLQKLIIQLEILDLEDQSLDDLFNNLKIYEAESSSPQLDNDDLKQIDADDLEEMDLKWQMAMLTMRVRRKSQFDVLSYKTGLESIEARLVVYQQNENVFEEDIKLLKLDVMLRDNALVELRKKYEKAKKERDELKLKLENFQTSSKNLIFDCVELISSESNESVPTSPVHDRYKLGEGYHAVPPPYIGTFMPPKPDLVFHDASTVSETVPTNHEMRVNHQNSARMTHPHSKKHVVPTAVLTRSRLVPLNAARPVTTSVLQTNVKHKRPVKHVVNKPHSPIRRPINHRPAPKNSNFHQKVTTVKAKQVNVVHGTKEKWVWIPKCTFLDHVSRLTSASMTLKQFDYTDALGRSNGCSRHMTGNISYLSDFEEINEGYVAFGGNPECGKITAKGKIKIGKLDFDDVYFVKELKFNLFSVSQMCDKKNSVLFTDTECIVLSFDFKLPDENHTLLRVPRENNMYNVDLKNIVPSGDSTCLFAKATLDENQPNSSAGIQENLNADVDATFDDKESESEVYVFPSSSDKPKKHDEKAKREAKGKSLVELSTGVRDLSDEFEEFFVNSTYMVNAASTPVTAVRPNSTNSTNNFNVAGPSDNVVSPNIEICAKYSFVDLSQYPNDPNMPALEDIVYSDDEEDVGAEDDFSNLEISIIVSPIPTTRVHKDHPFTQIIGDLSSAPQIRSMTRAVKEQGGLTQINNDDFHTCMFACFLSQEEPKRVHQALKDPSWIEAMHEELLQFKMQKEEGIDYEEVSAPVARIEAIRLFLAYASFMGFMVYQMDVKSSFLYGTIEEEVYVCQPLGFENPNYPDKVYKVVKALYGLHQALRAWYETLSTYLLENGFQRGKIDQTLFIKKQKGDIFLVQYPKDSPFNLVAYSDSDYAGASLDRKFTTRGCQFLGCILISWQCKKQTVIATSSTKAEYVATVKENQQKDKIRSKPGKNMKQQSCRFDLGYSFELIILILATCQSKTSLLCFLNKGIRLKSSFLCVTWLSVCTLDRPMRNKGCATWDLGQMHMGRSGCSFGTVPMCVRVHESEYKGGVFLAGKFVKGEVNDEVQKVVEEVVEDTTTSKLIVDATQVSTASEVNAASIATTVSTAGDVLQEPSESITTTTIIISLKKSQDKGKAIMIEEHVKPKKKDQVRRKEEQTTNTSSTNKIMCTYLNNMEGKKLKDLKNKSFNTIQKMFDRAFNRVNTFVDFKTELVEGSSKRVGEELTQESAKKQKVDDDKETTNL</sequence>
<organism evidence="6">
    <name type="scientific">Tanacetum cinerariifolium</name>
    <name type="common">Dalmatian daisy</name>
    <name type="synonym">Chrysanthemum cinerariifolium</name>
    <dbReference type="NCBI Taxonomy" id="118510"/>
    <lineage>
        <taxon>Eukaryota</taxon>
        <taxon>Viridiplantae</taxon>
        <taxon>Streptophyta</taxon>
        <taxon>Embryophyta</taxon>
        <taxon>Tracheophyta</taxon>
        <taxon>Spermatophyta</taxon>
        <taxon>Magnoliopsida</taxon>
        <taxon>eudicotyledons</taxon>
        <taxon>Gunneridae</taxon>
        <taxon>Pentapetalae</taxon>
        <taxon>asterids</taxon>
        <taxon>campanulids</taxon>
        <taxon>Asterales</taxon>
        <taxon>Asteraceae</taxon>
        <taxon>Asteroideae</taxon>
        <taxon>Anthemideae</taxon>
        <taxon>Anthemidinae</taxon>
        <taxon>Tanacetum</taxon>
    </lineage>
</organism>
<dbReference type="PANTHER" id="PTHR11439">
    <property type="entry name" value="GAG-POL-RELATED RETROTRANSPOSON"/>
    <property type="match status" value="1"/>
</dbReference>
<evidence type="ECO:0000313" key="6">
    <source>
        <dbReference type="EMBL" id="GEU60198.1"/>
    </source>
</evidence>
<evidence type="ECO:0000259" key="5">
    <source>
        <dbReference type="Pfam" id="PF25597"/>
    </source>
</evidence>
<keyword evidence="1" id="KW-0175">Coiled coil</keyword>
<feature type="region of interest" description="Disordered" evidence="2">
    <location>
        <begin position="631"/>
        <end position="671"/>
    </location>
</feature>
<evidence type="ECO:0000256" key="1">
    <source>
        <dbReference type="SAM" id="Coils"/>
    </source>
</evidence>
<accession>A0A6L2LEX5</accession>
<evidence type="ECO:0000259" key="4">
    <source>
        <dbReference type="Pfam" id="PF22936"/>
    </source>
</evidence>